<keyword evidence="12" id="KW-1015">Disulfide bond</keyword>
<evidence type="ECO:0000256" key="1">
    <source>
        <dbReference type="ARBA" id="ARBA00004479"/>
    </source>
</evidence>
<evidence type="ECO:0000256" key="11">
    <source>
        <dbReference type="ARBA" id="ARBA00023136"/>
    </source>
</evidence>
<evidence type="ECO:0000256" key="12">
    <source>
        <dbReference type="ARBA" id="ARBA00023157"/>
    </source>
</evidence>
<evidence type="ECO:0000256" key="14">
    <source>
        <dbReference type="PROSITE-ProRule" id="PRU10141"/>
    </source>
</evidence>
<dbReference type="Pfam" id="PF07645">
    <property type="entry name" value="EGF_CA"/>
    <property type="match status" value="1"/>
</dbReference>
<keyword evidence="11 15" id="KW-0472">Membrane</keyword>
<evidence type="ECO:0000259" key="16">
    <source>
        <dbReference type="PROSITE" id="PS50011"/>
    </source>
</evidence>
<comment type="caution">
    <text evidence="17">The sequence shown here is derived from an EMBL/GenBank/DDBJ whole genome shotgun (WGS) entry which is preliminary data.</text>
</comment>
<dbReference type="SMART" id="SM00220">
    <property type="entry name" value="S_TKc"/>
    <property type="match status" value="1"/>
</dbReference>
<dbReference type="InterPro" id="IPR018097">
    <property type="entry name" value="EGF_Ca-bd_CS"/>
</dbReference>
<evidence type="ECO:0000256" key="9">
    <source>
        <dbReference type="ARBA" id="ARBA00022840"/>
    </source>
</evidence>
<keyword evidence="13" id="KW-0325">Glycoprotein</keyword>
<keyword evidence="10 15" id="KW-1133">Transmembrane helix</keyword>
<dbReference type="GO" id="GO:0007166">
    <property type="term" value="P:cell surface receptor signaling pathway"/>
    <property type="evidence" value="ECO:0007669"/>
    <property type="project" value="InterPro"/>
</dbReference>
<dbReference type="PROSITE" id="PS01187">
    <property type="entry name" value="EGF_CA"/>
    <property type="match status" value="1"/>
</dbReference>
<dbReference type="Gene3D" id="1.10.510.10">
    <property type="entry name" value="Transferase(Phosphotransferase) domain 1"/>
    <property type="match status" value="1"/>
</dbReference>
<feature type="domain" description="Protein kinase" evidence="16">
    <location>
        <begin position="304"/>
        <end position="579"/>
    </location>
</feature>
<dbReference type="SUPFAM" id="SSF56112">
    <property type="entry name" value="Protein kinase-like (PK-like)"/>
    <property type="match status" value="1"/>
</dbReference>
<feature type="binding site" evidence="14">
    <location>
        <position position="332"/>
    </location>
    <ligand>
        <name>ATP</name>
        <dbReference type="ChEBI" id="CHEBI:30616"/>
    </ligand>
</feature>
<keyword evidence="18" id="KW-1185">Reference proteome</keyword>
<dbReference type="FunFam" id="3.30.200.20:FF:000043">
    <property type="entry name" value="Wall-associated receptor kinase 2"/>
    <property type="match status" value="1"/>
</dbReference>
<keyword evidence="2" id="KW-0723">Serine/threonine-protein kinase</keyword>
<evidence type="ECO:0000313" key="17">
    <source>
        <dbReference type="EMBL" id="KAF8661989.1"/>
    </source>
</evidence>
<evidence type="ECO:0000256" key="13">
    <source>
        <dbReference type="ARBA" id="ARBA00023180"/>
    </source>
</evidence>
<protein>
    <recommendedName>
        <fullName evidence="16">Protein kinase domain-containing protein</fullName>
    </recommendedName>
</protein>
<dbReference type="Pfam" id="PF13947">
    <property type="entry name" value="GUB_WAK_bind"/>
    <property type="match status" value="1"/>
</dbReference>
<keyword evidence="8" id="KW-0418">Kinase</keyword>
<proteinExistence type="predicted"/>
<dbReference type="AlphaFoldDB" id="A0A835AFB6"/>
<gene>
    <name evidence="17" type="ORF">HU200_056604</name>
</gene>
<dbReference type="PROSITE" id="PS50011">
    <property type="entry name" value="PROTEIN_KINASE_DOM"/>
    <property type="match status" value="1"/>
</dbReference>
<dbReference type="SMART" id="SM00179">
    <property type="entry name" value="EGF_CA"/>
    <property type="match status" value="1"/>
</dbReference>
<evidence type="ECO:0000256" key="3">
    <source>
        <dbReference type="ARBA" id="ARBA00022536"/>
    </source>
</evidence>
<dbReference type="PANTHER" id="PTHR27005:SF541">
    <property type="entry name" value="PROTEIN KINASE DOMAIN-CONTAINING PROTEIN"/>
    <property type="match status" value="1"/>
</dbReference>
<dbReference type="GO" id="GO:0005886">
    <property type="term" value="C:plasma membrane"/>
    <property type="evidence" value="ECO:0007669"/>
    <property type="project" value="TreeGrafter"/>
</dbReference>
<dbReference type="GO" id="GO:0004674">
    <property type="term" value="F:protein serine/threonine kinase activity"/>
    <property type="evidence" value="ECO:0007669"/>
    <property type="project" value="UniProtKB-KW"/>
</dbReference>
<evidence type="ECO:0000256" key="6">
    <source>
        <dbReference type="ARBA" id="ARBA00022729"/>
    </source>
</evidence>
<dbReference type="OrthoDB" id="4062651at2759"/>
<evidence type="ECO:0000256" key="7">
    <source>
        <dbReference type="ARBA" id="ARBA00022741"/>
    </source>
</evidence>
<dbReference type="Pfam" id="PF07714">
    <property type="entry name" value="PK_Tyr_Ser-Thr"/>
    <property type="match status" value="1"/>
</dbReference>
<organism evidence="17 18">
    <name type="scientific">Digitaria exilis</name>
    <dbReference type="NCBI Taxonomy" id="1010633"/>
    <lineage>
        <taxon>Eukaryota</taxon>
        <taxon>Viridiplantae</taxon>
        <taxon>Streptophyta</taxon>
        <taxon>Embryophyta</taxon>
        <taxon>Tracheophyta</taxon>
        <taxon>Spermatophyta</taxon>
        <taxon>Magnoliopsida</taxon>
        <taxon>Liliopsida</taxon>
        <taxon>Poales</taxon>
        <taxon>Poaceae</taxon>
        <taxon>PACMAD clade</taxon>
        <taxon>Panicoideae</taxon>
        <taxon>Panicodae</taxon>
        <taxon>Paniceae</taxon>
        <taxon>Anthephorinae</taxon>
        <taxon>Digitaria</taxon>
    </lineage>
</organism>
<dbReference type="EMBL" id="JACEFO010002390">
    <property type="protein sequence ID" value="KAF8661989.1"/>
    <property type="molecule type" value="Genomic_DNA"/>
</dbReference>
<keyword evidence="9 14" id="KW-0067">ATP-binding</keyword>
<dbReference type="PROSITE" id="PS00108">
    <property type="entry name" value="PROTEIN_KINASE_ST"/>
    <property type="match status" value="1"/>
</dbReference>
<keyword evidence="3" id="KW-0245">EGF-like domain</keyword>
<evidence type="ECO:0000256" key="15">
    <source>
        <dbReference type="SAM" id="Phobius"/>
    </source>
</evidence>
<name>A0A835AFB6_9POAL</name>
<evidence type="ECO:0000256" key="2">
    <source>
        <dbReference type="ARBA" id="ARBA00022527"/>
    </source>
</evidence>
<dbReference type="FunFam" id="1.10.510.10:FF:000084">
    <property type="entry name" value="Wall-associated receptor kinase 2"/>
    <property type="match status" value="1"/>
</dbReference>
<sequence length="623" mass="69590">MCNPGYLGNPYLLDGCSRDRGYNPEAQQKANCSRVCGNITVPFPFGMEEGCFAREQFYLNCTNVTTSTLQLADYYLVTVIDIDEGLIRYTIPDEDEGSVSPMSEHDPGIFVNSGESASFNWVVANLTCPEAQANSSGYACVSTNSYCTSLNSTDGYVGYRCNCSDGFQGNPYLHGGCEDIDECREPVRCHGMCHNTVGGFNCTKCPHKTVYDPIRLGFSSVKPQNALLGVIVGLSSGFTVLLLTVCGVYLTRRWKRNIQKRQRRMYFRRNQGLLLEQLISSDENASDKTKIFSVEELEKATNNFDSTRILGRGGHGMVYKGILSDQRVVAIKRSKIIEEGEINQFINEVAILSQINHRNIVKLFGCCLETEVPLLVYDFIPNGSLYEFLHGDSSKDMDLSWDDSLRIAAEAAGALCYLHSAASVSVFHRDVKSSNILLDSNYTAKVSDFGASRLVPIDQTHVVTNVQGTFGYLDPEYYYTGQLNEKSDVYSFGVVLLELLVRKEPILTSESGTKQNLSNYFLWEMKNNRPIREIVAPQVLEEASEEEINCVASLVEMCVRLQGDQRPTMKQVEMALQFLRTKRAESNQANAGKNEERQPLLMKSGQNFYSLEQEFLSTAGLSR</sequence>
<dbReference type="InterPro" id="IPR001881">
    <property type="entry name" value="EGF-like_Ca-bd_dom"/>
</dbReference>
<evidence type="ECO:0000256" key="5">
    <source>
        <dbReference type="ARBA" id="ARBA00022692"/>
    </source>
</evidence>
<dbReference type="GO" id="GO:0005524">
    <property type="term" value="F:ATP binding"/>
    <property type="evidence" value="ECO:0007669"/>
    <property type="project" value="UniProtKB-UniRule"/>
</dbReference>
<dbReference type="Gene3D" id="2.10.25.10">
    <property type="entry name" value="Laminin"/>
    <property type="match status" value="1"/>
</dbReference>
<dbReference type="CDD" id="cd00054">
    <property type="entry name" value="EGF_CA"/>
    <property type="match status" value="1"/>
</dbReference>
<comment type="subcellular location">
    <subcellularLocation>
        <location evidence="1">Membrane</location>
        <topology evidence="1">Single-pass type I membrane protein</topology>
    </subcellularLocation>
</comment>
<keyword evidence="7 14" id="KW-0547">Nucleotide-binding</keyword>
<reference evidence="17" key="1">
    <citation type="submission" date="2020-07" db="EMBL/GenBank/DDBJ databases">
        <title>Genome sequence and genetic diversity analysis of an under-domesticated orphan crop, white fonio (Digitaria exilis).</title>
        <authorList>
            <person name="Bennetzen J.L."/>
            <person name="Chen S."/>
            <person name="Ma X."/>
            <person name="Wang X."/>
            <person name="Yssel A.E.J."/>
            <person name="Chaluvadi S.R."/>
            <person name="Johnson M."/>
            <person name="Gangashetty P."/>
            <person name="Hamidou F."/>
            <person name="Sanogo M.D."/>
            <person name="Zwaenepoel A."/>
            <person name="Wallace J."/>
            <person name="Van De Peer Y."/>
            <person name="Van Deynze A."/>
        </authorList>
    </citation>
    <scope>NUCLEOTIDE SEQUENCE</scope>
    <source>
        <tissue evidence="17">Leaves</tissue>
    </source>
</reference>
<dbReference type="InterPro" id="IPR045274">
    <property type="entry name" value="WAK-like"/>
</dbReference>
<dbReference type="Gene3D" id="3.30.200.20">
    <property type="entry name" value="Phosphorylase Kinase, domain 1"/>
    <property type="match status" value="1"/>
</dbReference>
<dbReference type="InterPro" id="IPR008271">
    <property type="entry name" value="Ser/Thr_kinase_AS"/>
</dbReference>
<feature type="transmembrane region" description="Helical" evidence="15">
    <location>
        <begin position="226"/>
        <end position="251"/>
    </location>
</feature>
<dbReference type="Proteomes" id="UP000636709">
    <property type="component" value="Unassembled WGS sequence"/>
</dbReference>
<keyword evidence="4" id="KW-0808">Transferase</keyword>
<dbReference type="GO" id="GO:0030247">
    <property type="term" value="F:polysaccharide binding"/>
    <property type="evidence" value="ECO:0007669"/>
    <property type="project" value="InterPro"/>
</dbReference>
<dbReference type="InterPro" id="IPR049883">
    <property type="entry name" value="NOTCH1_EGF-like"/>
</dbReference>
<dbReference type="PROSITE" id="PS00107">
    <property type="entry name" value="PROTEIN_KINASE_ATP"/>
    <property type="match status" value="1"/>
</dbReference>
<evidence type="ECO:0000256" key="4">
    <source>
        <dbReference type="ARBA" id="ARBA00022679"/>
    </source>
</evidence>
<dbReference type="GO" id="GO:0005509">
    <property type="term" value="F:calcium ion binding"/>
    <property type="evidence" value="ECO:0007669"/>
    <property type="project" value="InterPro"/>
</dbReference>
<keyword evidence="5 15" id="KW-0812">Transmembrane</keyword>
<evidence type="ECO:0000256" key="10">
    <source>
        <dbReference type="ARBA" id="ARBA00022989"/>
    </source>
</evidence>
<dbReference type="InterPro" id="IPR025287">
    <property type="entry name" value="WAK_GUB"/>
</dbReference>
<dbReference type="InterPro" id="IPR001245">
    <property type="entry name" value="Ser-Thr/Tyr_kinase_cat_dom"/>
</dbReference>
<accession>A0A835AFB6</accession>
<dbReference type="InterPro" id="IPR011009">
    <property type="entry name" value="Kinase-like_dom_sf"/>
</dbReference>
<evidence type="ECO:0000256" key="8">
    <source>
        <dbReference type="ARBA" id="ARBA00022777"/>
    </source>
</evidence>
<dbReference type="PANTHER" id="PTHR27005">
    <property type="entry name" value="WALL-ASSOCIATED RECEPTOR KINASE-LIKE 21"/>
    <property type="match status" value="1"/>
</dbReference>
<keyword evidence="6" id="KW-0732">Signal</keyword>
<dbReference type="InterPro" id="IPR017441">
    <property type="entry name" value="Protein_kinase_ATP_BS"/>
</dbReference>
<dbReference type="InterPro" id="IPR000719">
    <property type="entry name" value="Prot_kinase_dom"/>
</dbReference>
<evidence type="ECO:0000313" key="18">
    <source>
        <dbReference type="Proteomes" id="UP000636709"/>
    </source>
</evidence>